<sequence length="49" mass="5815">RKDTLNQSQTKINPRQTKIYKRREEEKKKINSPAENQQRAESKEGRLCG</sequence>
<dbReference type="Proteomes" id="UP000593561">
    <property type="component" value="Unassembled WGS sequence"/>
</dbReference>
<feature type="compositionally biased region" description="Basic and acidic residues" evidence="1">
    <location>
        <begin position="38"/>
        <end position="49"/>
    </location>
</feature>
<organism evidence="2 3">
    <name type="scientific">Gossypium davidsonii</name>
    <name type="common">Davidson's cotton</name>
    <name type="synonym">Gossypium klotzschianum subsp. davidsonii</name>
    <dbReference type="NCBI Taxonomy" id="34287"/>
    <lineage>
        <taxon>Eukaryota</taxon>
        <taxon>Viridiplantae</taxon>
        <taxon>Streptophyta</taxon>
        <taxon>Embryophyta</taxon>
        <taxon>Tracheophyta</taxon>
        <taxon>Spermatophyta</taxon>
        <taxon>Magnoliopsida</taxon>
        <taxon>eudicotyledons</taxon>
        <taxon>Gunneridae</taxon>
        <taxon>Pentapetalae</taxon>
        <taxon>rosids</taxon>
        <taxon>malvids</taxon>
        <taxon>Malvales</taxon>
        <taxon>Malvaceae</taxon>
        <taxon>Malvoideae</taxon>
        <taxon>Gossypium</taxon>
    </lineage>
</organism>
<feature type="region of interest" description="Disordered" evidence="1">
    <location>
        <begin position="1"/>
        <end position="49"/>
    </location>
</feature>
<dbReference type="EMBL" id="JABFAC010000003">
    <property type="protein sequence ID" value="MBA0608572.1"/>
    <property type="molecule type" value="Genomic_DNA"/>
</dbReference>
<dbReference type="AlphaFoldDB" id="A0A7J8R5E9"/>
<keyword evidence="3" id="KW-1185">Reference proteome</keyword>
<name>A0A7J8R5E9_GOSDV</name>
<evidence type="ECO:0000313" key="2">
    <source>
        <dbReference type="EMBL" id="MBA0608572.1"/>
    </source>
</evidence>
<comment type="caution">
    <text evidence="2">The sequence shown here is derived from an EMBL/GenBank/DDBJ whole genome shotgun (WGS) entry which is preliminary data.</text>
</comment>
<proteinExistence type="predicted"/>
<evidence type="ECO:0000256" key="1">
    <source>
        <dbReference type="SAM" id="MobiDB-lite"/>
    </source>
</evidence>
<feature type="non-terminal residue" evidence="2">
    <location>
        <position position="49"/>
    </location>
</feature>
<protein>
    <submittedName>
        <fullName evidence="2">Uncharacterized protein</fullName>
    </submittedName>
</protein>
<evidence type="ECO:0000313" key="3">
    <source>
        <dbReference type="Proteomes" id="UP000593561"/>
    </source>
</evidence>
<gene>
    <name evidence="2" type="ORF">Godav_020770</name>
</gene>
<reference evidence="2 3" key="1">
    <citation type="journal article" date="2019" name="Genome Biol. Evol.">
        <title>Insights into the evolution of the New World diploid cottons (Gossypium, subgenus Houzingenia) based on genome sequencing.</title>
        <authorList>
            <person name="Grover C.E."/>
            <person name="Arick M.A. 2nd"/>
            <person name="Thrash A."/>
            <person name="Conover J.L."/>
            <person name="Sanders W.S."/>
            <person name="Peterson D.G."/>
            <person name="Frelichowski J.E."/>
            <person name="Scheffler J.A."/>
            <person name="Scheffler B.E."/>
            <person name="Wendel J.F."/>
        </authorList>
    </citation>
    <scope>NUCLEOTIDE SEQUENCE [LARGE SCALE GENOMIC DNA]</scope>
    <source>
        <strain evidence="2">27</strain>
        <tissue evidence="2">Leaf</tissue>
    </source>
</reference>
<accession>A0A7J8R5E9</accession>
<feature type="compositionally biased region" description="Polar residues" evidence="1">
    <location>
        <begin position="1"/>
        <end position="16"/>
    </location>
</feature>